<dbReference type="STRING" id="565045.NOR51B_1288"/>
<dbReference type="InterPro" id="IPR036779">
    <property type="entry name" value="LysM_dom_sf"/>
</dbReference>
<dbReference type="PROSITE" id="PS51782">
    <property type="entry name" value="LYSM"/>
    <property type="match status" value="1"/>
</dbReference>
<evidence type="ECO:0000256" key="1">
    <source>
        <dbReference type="SAM" id="SignalP"/>
    </source>
</evidence>
<dbReference type="CDD" id="cd00118">
    <property type="entry name" value="LysM"/>
    <property type="match status" value="1"/>
</dbReference>
<organism evidence="3 4">
    <name type="scientific">Luminiphilus syltensis NOR5-1B</name>
    <dbReference type="NCBI Taxonomy" id="565045"/>
    <lineage>
        <taxon>Bacteria</taxon>
        <taxon>Pseudomonadati</taxon>
        <taxon>Pseudomonadota</taxon>
        <taxon>Gammaproteobacteria</taxon>
        <taxon>Cellvibrionales</taxon>
        <taxon>Halieaceae</taxon>
        <taxon>Luminiphilus</taxon>
    </lineage>
</organism>
<keyword evidence="1" id="KW-0732">Signal</keyword>
<feature type="domain" description="LysM" evidence="2">
    <location>
        <begin position="33"/>
        <end position="81"/>
    </location>
</feature>
<protein>
    <submittedName>
        <fullName evidence="3">LysM domain protein</fullName>
    </submittedName>
</protein>
<dbReference type="Gene3D" id="3.10.350.10">
    <property type="entry name" value="LysM domain"/>
    <property type="match status" value="1"/>
</dbReference>
<evidence type="ECO:0000313" key="3">
    <source>
        <dbReference type="EMBL" id="EED35343.1"/>
    </source>
</evidence>
<feature type="chain" id="PRO_5002873565" evidence="1">
    <location>
        <begin position="18"/>
        <end position="348"/>
    </location>
</feature>
<keyword evidence="4" id="KW-1185">Reference proteome</keyword>
<evidence type="ECO:0000313" key="4">
    <source>
        <dbReference type="Proteomes" id="UP000004699"/>
    </source>
</evidence>
<dbReference type="HOGENOM" id="CLU_050533_1_1_6"/>
<dbReference type="Proteomes" id="UP000004699">
    <property type="component" value="Unassembled WGS sequence"/>
</dbReference>
<dbReference type="SMART" id="SM00257">
    <property type="entry name" value="LysM"/>
    <property type="match status" value="1"/>
</dbReference>
<gene>
    <name evidence="3" type="ORF">NOR51B_1288</name>
</gene>
<name>B8KUG2_9GAMM</name>
<dbReference type="EMBL" id="DS999411">
    <property type="protein sequence ID" value="EED35343.1"/>
    <property type="molecule type" value="Genomic_DNA"/>
</dbReference>
<feature type="signal peptide" evidence="1">
    <location>
        <begin position="1"/>
        <end position="17"/>
    </location>
</feature>
<dbReference type="SUPFAM" id="SSF54106">
    <property type="entry name" value="LysM domain"/>
    <property type="match status" value="1"/>
</dbReference>
<sequence length="348" mass="37993">MWVLATALLAVSVSLTAQQSRPDTVQLNDNVPMTYTVKSGDTLWGISEIYLREPWRWTELWDSNPQIDNPHLIYPGDVLELRWEDGRPVLGFAQRGPVKLSPKVRSTSLSSAIPPIPRDEIDPFLRANRVVDAVIFDRSAYIIAGDAKRLISGVGDRVYGRGPVDATDRTYSILRRGELIVDPITQEVLGLAASEIGTAELLAAAATVFTDADVKELEVTSMNEEVRIADRLLPQMEGIVDAFYQPKAPDFQIENGFMVAVDGGVTQIGALDIVTLNLGTREGVVVGDVMAIYQAGEVVLDPVTEEMVTLPDVRSGLVMVFSVYDKASYGLVLKASRPLAVGDKVKNP</sequence>
<dbReference type="InterPro" id="IPR052196">
    <property type="entry name" value="Bact_Kbp"/>
</dbReference>
<dbReference type="PANTHER" id="PTHR34700:SF4">
    <property type="entry name" value="PHAGE-LIKE ELEMENT PBSX PROTEIN XKDP"/>
    <property type="match status" value="1"/>
</dbReference>
<reference evidence="4" key="1">
    <citation type="journal article" date="2013" name="BMC Microbiol.">
        <title>Taxonomy and evolution of bacteriochlorophyll a-containing members of the OM60/NOR5 clade of marine gammaproteobacteria: description of Luminiphilus syltensis gen. nov., sp. nov., reclassification of Haliea rubra as Pseudohaliea rubra gen. nov., comb. nov., and emendation of Chromatocurvus halotolerans.</title>
        <authorList>
            <person name="Spring S."/>
            <person name="Riedel T."/>
            <person name="Sproer C."/>
            <person name="Yan S."/>
            <person name="Harder J."/>
            <person name="Fuchs B.M."/>
        </authorList>
    </citation>
    <scope>NUCLEOTIDE SEQUENCE [LARGE SCALE GENOMIC DNA]</scope>
    <source>
        <strain evidence="4">NOR51-B</strain>
    </source>
</reference>
<proteinExistence type="predicted"/>
<dbReference type="PANTHER" id="PTHR34700">
    <property type="entry name" value="POTASSIUM BINDING PROTEIN KBP"/>
    <property type="match status" value="1"/>
</dbReference>
<dbReference type="AlphaFoldDB" id="B8KUG2"/>
<evidence type="ECO:0000259" key="2">
    <source>
        <dbReference type="PROSITE" id="PS51782"/>
    </source>
</evidence>
<dbReference type="InterPro" id="IPR018392">
    <property type="entry name" value="LysM"/>
</dbReference>
<accession>B8KUG2</accession>
<dbReference type="Pfam" id="PF01476">
    <property type="entry name" value="LysM"/>
    <property type="match status" value="1"/>
</dbReference>
<dbReference type="eggNOG" id="COG1652">
    <property type="taxonomic scope" value="Bacteria"/>
</dbReference>